<reference evidence="1" key="1">
    <citation type="submission" date="2020-06" db="EMBL/GenBank/DDBJ databases">
        <title>Whole Genome Sequence of Bradyrhizobium sp. Strain 1S1.</title>
        <authorList>
            <person name="Bromfield E.S.P."/>
            <person name="Cloutier S."/>
        </authorList>
    </citation>
    <scope>NUCLEOTIDE SEQUENCE [LARGE SCALE GENOMIC DNA]</scope>
    <source>
        <strain evidence="1">1S1</strain>
    </source>
</reference>
<evidence type="ECO:0000313" key="1">
    <source>
        <dbReference type="EMBL" id="NVI50664.1"/>
    </source>
</evidence>
<sequence>MTKPVSDKAQVTLEYPDKFYSGTFERSSRFEVSFDATGLLRLLEHPGSEDVRKSVHIHINYGLFSDILQESCLQVPNIPKDEIHLEQLRRAVSAFEQSLRVVPAEAAR</sequence>
<dbReference type="AlphaFoldDB" id="A0A973WB91"/>
<gene>
    <name evidence="1" type="ORF">HAP48_049540</name>
</gene>
<organism evidence="1">
    <name type="scientific">Bradyrhizobium septentrionale</name>
    <dbReference type="NCBI Taxonomy" id="1404411"/>
    <lineage>
        <taxon>Bacteria</taxon>
        <taxon>Pseudomonadati</taxon>
        <taxon>Pseudomonadota</taxon>
        <taxon>Alphaproteobacteria</taxon>
        <taxon>Hyphomicrobiales</taxon>
        <taxon>Nitrobacteraceae</taxon>
        <taxon>Bradyrhizobium</taxon>
    </lineage>
</organism>
<proteinExistence type="predicted"/>
<accession>A0A973WB91</accession>
<name>A0A973WB91_9BRAD</name>
<protein>
    <submittedName>
        <fullName evidence="1">Uncharacterized protein</fullName>
    </submittedName>
</protein>
<dbReference type="EMBL" id="JAAOLE020000002">
    <property type="protein sequence ID" value="NVI50664.1"/>
    <property type="molecule type" value="Genomic_DNA"/>
</dbReference>
<comment type="caution">
    <text evidence="1">The sequence shown here is derived from an EMBL/GenBank/DDBJ whole genome shotgun (WGS) entry which is preliminary data.</text>
</comment>
<dbReference type="RefSeq" id="WP_166217757.1">
    <property type="nucleotide sequence ID" value="NZ_CP088284.1"/>
</dbReference>